<dbReference type="InterPro" id="IPR011143">
    <property type="entry name" value="GM2_synthase"/>
</dbReference>
<comment type="caution">
    <text evidence="14">The sequence shown here is derived from an EMBL/GenBank/DDBJ whole genome shotgun (WGS) entry which is preliminary data.</text>
</comment>
<keyword evidence="11" id="KW-1015">Disulfide bond</keyword>
<keyword evidence="6 12" id="KW-0812">Transmembrane</keyword>
<dbReference type="GO" id="GO:0006047">
    <property type="term" value="P:UDP-N-acetylglucosamine metabolic process"/>
    <property type="evidence" value="ECO:0007669"/>
    <property type="project" value="TreeGrafter"/>
</dbReference>
<dbReference type="STRING" id="75743.A0A401P5I2"/>
<keyword evidence="10 12" id="KW-0472">Membrane</keyword>
<evidence type="ECO:0000313" key="14">
    <source>
        <dbReference type="EMBL" id="GCB68382.1"/>
    </source>
</evidence>
<evidence type="ECO:0000256" key="1">
    <source>
        <dbReference type="ARBA" id="ARBA00004323"/>
    </source>
</evidence>
<evidence type="ECO:0000256" key="11">
    <source>
        <dbReference type="ARBA" id="ARBA00023157"/>
    </source>
</evidence>
<keyword evidence="5" id="KW-0808">Transferase</keyword>
<dbReference type="GO" id="GO:0008376">
    <property type="term" value="F:acetylgalactosaminyltransferase activity"/>
    <property type="evidence" value="ECO:0007669"/>
    <property type="project" value="TreeGrafter"/>
</dbReference>
<evidence type="ECO:0000256" key="3">
    <source>
        <dbReference type="ARBA" id="ARBA00011748"/>
    </source>
</evidence>
<feature type="transmembrane region" description="Helical" evidence="12">
    <location>
        <begin position="9"/>
        <end position="30"/>
    </location>
</feature>
<sequence length="505" mass="57116">MGIRMSSNIFLRIILVVILALVIFFCTKFTTLRNLRPVRKNNKHIANLHLNLTPSEKLTFLSPYGGSWLHGKNNCSCNIGKQWTLLAAYDSKHILSIEKRRKLQYEQHKKRNESPLKNVIIAQPNSPLSYPSNGVEVMPLQSIVIPGLGVFASERRDYMVKLKATQGVFNTIAEVPEGVLNGLGGKELTVTSPSLEFLNIVLKYITYTSKIYHINTADIVSFQFEEHAAEFPILIRQPPMPRLFDPGQDRDINSLVTITTKTFLRYHKLRILIDSIRRFYPNMTIIIADDSEIPEKIEGPHIEQYLMPFAKGWFAGRNLAASQVTTKYLLWVDEDFLFTKDTKLEKLLEVLESTSLDVVGASVNGNKFQFKLWYEKGNEDDGECLFSKPGGFHALDGFPHCVVTSGVVNFFMARTAKILSVGFDPRLARIAHSEFFIDGLGSLLVGSCNDVHIVHQKKEKQTQESLKAVEKRYATFRHANKGQFKSQHSVAILNLGLVLLLFSVT</sequence>
<evidence type="ECO:0000256" key="6">
    <source>
        <dbReference type="ARBA" id="ARBA00022692"/>
    </source>
</evidence>
<dbReference type="Proteomes" id="UP000288216">
    <property type="component" value="Unassembled WGS sequence"/>
</dbReference>
<dbReference type="InterPro" id="IPR001173">
    <property type="entry name" value="Glyco_trans_2-like"/>
</dbReference>
<evidence type="ECO:0000313" key="15">
    <source>
        <dbReference type="Proteomes" id="UP000288216"/>
    </source>
</evidence>
<dbReference type="PIRSF" id="PIRSF000474">
    <property type="entry name" value="GM2_GD2_synthase"/>
    <property type="match status" value="1"/>
</dbReference>
<evidence type="ECO:0000256" key="12">
    <source>
        <dbReference type="SAM" id="Phobius"/>
    </source>
</evidence>
<organism evidence="14 15">
    <name type="scientific">Scyliorhinus torazame</name>
    <name type="common">Cloudy catshark</name>
    <name type="synonym">Catulus torazame</name>
    <dbReference type="NCBI Taxonomy" id="75743"/>
    <lineage>
        <taxon>Eukaryota</taxon>
        <taxon>Metazoa</taxon>
        <taxon>Chordata</taxon>
        <taxon>Craniata</taxon>
        <taxon>Vertebrata</taxon>
        <taxon>Chondrichthyes</taxon>
        <taxon>Elasmobranchii</taxon>
        <taxon>Galeomorphii</taxon>
        <taxon>Galeoidea</taxon>
        <taxon>Carcharhiniformes</taxon>
        <taxon>Scyliorhinidae</taxon>
        <taxon>Scyliorhinus</taxon>
    </lineage>
</organism>
<dbReference type="SUPFAM" id="SSF53448">
    <property type="entry name" value="Nucleotide-diphospho-sugar transferases"/>
    <property type="match status" value="1"/>
</dbReference>
<dbReference type="InterPro" id="IPR029044">
    <property type="entry name" value="Nucleotide-diphossugar_trans"/>
</dbReference>
<dbReference type="CDD" id="cd00761">
    <property type="entry name" value="Glyco_tranf_GTA_type"/>
    <property type="match status" value="1"/>
</dbReference>
<accession>A0A401P5I2</accession>
<feature type="domain" description="Glycosyltransferase 2-like" evidence="13">
    <location>
        <begin position="261"/>
        <end position="376"/>
    </location>
</feature>
<dbReference type="GO" id="GO:0000139">
    <property type="term" value="C:Golgi membrane"/>
    <property type="evidence" value="ECO:0007669"/>
    <property type="project" value="UniProtKB-SubCell"/>
</dbReference>
<keyword evidence="15" id="KW-1185">Reference proteome</keyword>
<evidence type="ECO:0000256" key="9">
    <source>
        <dbReference type="ARBA" id="ARBA00023034"/>
    </source>
</evidence>
<evidence type="ECO:0000256" key="8">
    <source>
        <dbReference type="ARBA" id="ARBA00022989"/>
    </source>
</evidence>
<dbReference type="PANTHER" id="PTHR15046">
    <property type="entry name" value="GLYCO_TRANS_2-LIKE DOMAIN-CONTAINING PROTEIN"/>
    <property type="match status" value="1"/>
</dbReference>
<evidence type="ECO:0000256" key="2">
    <source>
        <dbReference type="ARBA" id="ARBA00006739"/>
    </source>
</evidence>
<proteinExistence type="inferred from homology"/>
<comment type="subunit">
    <text evidence="3">Homodimer; disulfide-linked.</text>
</comment>
<dbReference type="GO" id="GO:1901137">
    <property type="term" value="P:carbohydrate derivative biosynthetic process"/>
    <property type="evidence" value="ECO:0007669"/>
    <property type="project" value="UniProtKB-ARBA"/>
</dbReference>
<dbReference type="GO" id="GO:0019276">
    <property type="term" value="P:UDP-N-acetylgalactosamine metabolic process"/>
    <property type="evidence" value="ECO:0007669"/>
    <property type="project" value="TreeGrafter"/>
</dbReference>
<comment type="subcellular location">
    <subcellularLocation>
        <location evidence="1">Golgi apparatus membrane</location>
        <topology evidence="1">Single-pass type II membrane protein</topology>
    </subcellularLocation>
</comment>
<evidence type="ECO:0000256" key="5">
    <source>
        <dbReference type="ARBA" id="ARBA00022679"/>
    </source>
</evidence>
<evidence type="ECO:0000256" key="4">
    <source>
        <dbReference type="ARBA" id="ARBA00022676"/>
    </source>
</evidence>
<dbReference type="EMBL" id="BFAA01004469">
    <property type="protein sequence ID" value="GCB68382.1"/>
    <property type="molecule type" value="Genomic_DNA"/>
</dbReference>
<dbReference type="OMA" id="STDYHIN"/>
<name>A0A401P5I2_SCYTO</name>
<keyword evidence="7" id="KW-0735">Signal-anchor</keyword>
<keyword evidence="9" id="KW-0333">Golgi apparatus</keyword>
<dbReference type="OrthoDB" id="2139606at2759"/>
<keyword evidence="4" id="KW-0328">Glycosyltransferase</keyword>
<dbReference type="AlphaFoldDB" id="A0A401P5I2"/>
<comment type="similarity">
    <text evidence="2">Belongs to the glycosyltransferase 2 family.</text>
</comment>
<evidence type="ECO:0000256" key="7">
    <source>
        <dbReference type="ARBA" id="ARBA00022968"/>
    </source>
</evidence>
<evidence type="ECO:0000256" key="10">
    <source>
        <dbReference type="ARBA" id="ARBA00023136"/>
    </source>
</evidence>
<dbReference type="Gene3D" id="3.90.550.10">
    <property type="entry name" value="Spore Coat Polysaccharide Biosynthesis Protein SpsA, Chain A"/>
    <property type="match status" value="1"/>
</dbReference>
<dbReference type="Pfam" id="PF00535">
    <property type="entry name" value="Glycos_transf_2"/>
    <property type="match status" value="1"/>
</dbReference>
<keyword evidence="8 12" id="KW-1133">Transmembrane helix</keyword>
<protein>
    <recommendedName>
        <fullName evidence="13">Glycosyltransferase 2-like domain-containing protein</fullName>
    </recommendedName>
</protein>
<dbReference type="PANTHER" id="PTHR15046:SF2">
    <property type="entry name" value="BETA-1,4 N-ACETYLGALACTOSAMINYLTRANSFERASE 2"/>
    <property type="match status" value="1"/>
</dbReference>
<reference evidence="14 15" key="1">
    <citation type="journal article" date="2018" name="Nat. Ecol. Evol.">
        <title>Shark genomes provide insights into elasmobranch evolution and the origin of vertebrates.</title>
        <authorList>
            <person name="Hara Y"/>
            <person name="Yamaguchi K"/>
            <person name="Onimaru K"/>
            <person name="Kadota M"/>
            <person name="Koyanagi M"/>
            <person name="Keeley SD"/>
            <person name="Tatsumi K"/>
            <person name="Tanaka K"/>
            <person name="Motone F"/>
            <person name="Kageyama Y"/>
            <person name="Nozu R"/>
            <person name="Adachi N"/>
            <person name="Nishimura O"/>
            <person name="Nakagawa R"/>
            <person name="Tanegashima C"/>
            <person name="Kiyatake I"/>
            <person name="Matsumoto R"/>
            <person name="Murakumo K"/>
            <person name="Nishida K"/>
            <person name="Terakita A"/>
            <person name="Kuratani S"/>
            <person name="Sato K"/>
            <person name="Hyodo S Kuraku.S."/>
        </authorList>
    </citation>
    <scope>NUCLEOTIDE SEQUENCE [LARGE SCALE GENOMIC DNA]</scope>
</reference>
<evidence type="ECO:0000259" key="13">
    <source>
        <dbReference type="Pfam" id="PF00535"/>
    </source>
</evidence>
<gene>
    <name evidence="14" type="ORF">scyTo_0010392</name>
</gene>